<evidence type="ECO:0000313" key="1">
    <source>
        <dbReference type="EMBL" id="GAU91854.1"/>
    </source>
</evidence>
<comment type="caution">
    <text evidence="1">The sequence shown here is derived from an EMBL/GenBank/DDBJ whole genome shotgun (WGS) entry which is preliminary data.</text>
</comment>
<dbReference type="Proteomes" id="UP000186922">
    <property type="component" value="Unassembled WGS sequence"/>
</dbReference>
<gene>
    <name evidence="1" type="primary">RvY_04033</name>
    <name evidence="1" type="synonym">RvY_04033.2</name>
    <name evidence="1" type="ORF">RvY_04033-2</name>
</gene>
<dbReference type="AlphaFoldDB" id="A0A1D1UQ69"/>
<accession>A0A1D1UQ69</accession>
<name>A0A1D1UQ69_RAMVA</name>
<sequence>MLQSWTENRNNPQAWHIHHGNLVRSPNPQWFYLSQSRIKPVSSISRACSSGTTRSGNCQLSSVLKMATHSRCISRLMRRIKLFIGIAKRDPSNPGPSCIAWPDLVNRRLPLRGSTFVLKFIRLEEDQE</sequence>
<keyword evidence="2" id="KW-1185">Reference proteome</keyword>
<protein>
    <submittedName>
        <fullName evidence="1">Uncharacterized protein</fullName>
    </submittedName>
</protein>
<evidence type="ECO:0000313" key="2">
    <source>
        <dbReference type="Proteomes" id="UP000186922"/>
    </source>
</evidence>
<proteinExistence type="predicted"/>
<organism evidence="1 2">
    <name type="scientific">Ramazzottius varieornatus</name>
    <name type="common">Water bear</name>
    <name type="synonym">Tardigrade</name>
    <dbReference type="NCBI Taxonomy" id="947166"/>
    <lineage>
        <taxon>Eukaryota</taxon>
        <taxon>Metazoa</taxon>
        <taxon>Ecdysozoa</taxon>
        <taxon>Tardigrada</taxon>
        <taxon>Eutardigrada</taxon>
        <taxon>Parachela</taxon>
        <taxon>Hypsibioidea</taxon>
        <taxon>Ramazzottiidae</taxon>
        <taxon>Ramazzottius</taxon>
    </lineage>
</organism>
<reference evidence="1 2" key="1">
    <citation type="journal article" date="2016" name="Nat. Commun.">
        <title>Extremotolerant tardigrade genome and improved radiotolerance of human cultured cells by tardigrade-unique protein.</title>
        <authorList>
            <person name="Hashimoto T."/>
            <person name="Horikawa D.D."/>
            <person name="Saito Y."/>
            <person name="Kuwahara H."/>
            <person name="Kozuka-Hata H."/>
            <person name="Shin-I T."/>
            <person name="Minakuchi Y."/>
            <person name="Ohishi K."/>
            <person name="Motoyama A."/>
            <person name="Aizu T."/>
            <person name="Enomoto A."/>
            <person name="Kondo K."/>
            <person name="Tanaka S."/>
            <person name="Hara Y."/>
            <person name="Koshikawa S."/>
            <person name="Sagara H."/>
            <person name="Miura T."/>
            <person name="Yokobori S."/>
            <person name="Miyagawa K."/>
            <person name="Suzuki Y."/>
            <person name="Kubo T."/>
            <person name="Oyama M."/>
            <person name="Kohara Y."/>
            <person name="Fujiyama A."/>
            <person name="Arakawa K."/>
            <person name="Katayama T."/>
            <person name="Toyoda A."/>
            <person name="Kunieda T."/>
        </authorList>
    </citation>
    <scope>NUCLEOTIDE SEQUENCE [LARGE SCALE GENOMIC DNA]</scope>
    <source>
        <strain evidence="1 2">YOKOZUNA-1</strain>
    </source>
</reference>
<dbReference type="EMBL" id="BDGG01000002">
    <property type="protein sequence ID" value="GAU91854.1"/>
    <property type="molecule type" value="Genomic_DNA"/>
</dbReference>